<keyword evidence="5 8" id="KW-0812">Transmembrane</keyword>
<keyword evidence="11" id="KW-1185">Reference proteome</keyword>
<dbReference type="InterPro" id="IPR035906">
    <property type="entry name" value="MetI-like_sf"/>
</dbReference>
<evidence type="ECO:0000313" key="11">
    <source>
        <dbReference type="Proteomes" id="UP001499967"/>
    </source>
</evidence>
<feature type="transmembrane region" description="Helical" evidence="8">
    <location>
        <begin position="68"/>
        <end position="92"/>
    </location>
</feature>
<evidence type="ECO:0000259" key="9">
    <source>
        <dbReference type="PROSITE" id="PS50928"/>
    </source>
</evidence>
<dbReference type="Pfam" id="PF00528">
    <property type="entry name" value="BPD_transp_1"/>
    <property type="match status" value="1"/>
</dbReference>
<protein>
    <submittedName>
        <fullName evidence="10">ABC transporter permease</fullName>
    </submittedName>
</protein>
<dbReference type="InterPro" id="IPR000515">
    <property type="entry name" value="MetI-like"/>
</dbReference>
<keyword evidence="6 8" id="KW-1133">Transmembrane helix</keyword>
<feature type="transmembrane region" description="Helical" evidence="8">
    <location>
        <begin position="104"/>
        <end position="127"/>
    </location>
</feature>
<keyword evidence="3 8" id="KW-0813">Transport</keyword>
<proteinExistence type="inferred from homology"/>
<dbReference type="PANTHER" id="PTHR42929">
    <property type="entry name" value="INNER MEMBRANE ABC TRANSPORTER PERMEASE PROTEIN YDCU-RELATED-RELATED"/>
    <property type="match status" value="1"/>
</dbReference>
<evidence type="ECO:0000256" key="8">
    <source>
        <dbReference type="RuleBase" id="RU363032"/>
    </source>
</evidence>
<dbReference type="PROSITE" id="PS50928">
    <property type="entry name" value="ABC_TM1"/>
    <property type="match status" value="1"/>
</dbReference>
<gene>
    <name evidence="10" type="ORF">GCM10009559_52450</name>
</gene>
<evidence type="ECO:0000256" key="2">
    <source>
        <dbReference type="ARBA" id="ARBA00007069"/>
    </source>
</evidence>
<dbReference type="CDD" id="cd06261">
    <property type="entry name" value="TM_PBP2"/>
    <property type="match status" value="1"/>
</dbReference>
<name>A0ABN1N723_9PSEU</name>
<dbReference type="SUPFAM" id="SSF161098">
    <property type="entry name" value="MetI-like"/>
    <property type="match status" value="1"/>
</dbReference>
<dbReference type="Gene3D" id="1.10.3720.10">
    <property type="entry name" value="MetI-like"/>
    <property type="match status" value="1"/>
</dbReference>
<dbReference type="Proteomes" id="UP001499967">
    <property type="component" value="Unassembled WGS sequence"/>
</dbReference>
<dbReference type="PANTHER" id="PTHR42929:SF5">
    <property type="entry name" value="ABC TRANSPORTER PERMEASE PROTEIN"/>
    <property type="match status" value="1"/>
</dbReference>
<evidence type="ECO:0000256" key="4">
    <source>
        <dbReference type="ARBA" id="ARBA00022475"/>
    </source>
</evidence>
<comment type="caution">
    <text evidence="10">The sequence shown here is derived from an EMBL/GenBank/DDBJ whole genome shotgun (WGS) entry which is preliminary data.</text>
</comment>
<dbReference type="RefSeq" id="WP_343944242.1">
    <property type="nucleotide sequence ID" value="NZ_BAAAHP010000163.1"/>
</dbReference>
<keyword evidence="7 8" id="KW-0472">Membrane</keyword>
<evidence type="ECO:0000256" key="5">
    <source>
        <dbReference type="ARBA" id="ARBA00022692"/>
    </source>
</evidence>
<dbReference type="EMBL" id="BAAAHP010000163">
    <property type="protein sequence ID" value="GAA0895720.1"/>
    <property type="molecule type" value="Genomic_DNA"/>
</dbReference>
<feature type="transmembrane region" description="Helical" evidence="8">
    <location>
        <begin position="155"/>
        <end position="175"/>
    </location>
</feature>
<accession>A0ABN1N723</accession>
<sequence>MATALTLPGPGAARGLGSRAWLALYVPGAALLALCFGYPLLNLLGLSLATPGLGNYVQLWDSPVFGTVLLRTFTTSAVVCTVCLVLGYPYAYAMTVVSPRLRDLLLVIVLVPLWTSLMVRTFSWLVLLQDNGIVNAGLTGIGVGPLPLIRNSTGVTIGMAQVMLPFAVLPMYAIMQKIDRRLLQAAASCGARPTAAFLRIYVPLSLPGVLVGLSLVFVLSLGFFITPQMLGSPSNALLSQLIYTQITQLGDGGTGAAMGFVLLLTTLLVLAAMVGLRRVAARSAR</sequence>
<keyword evidence="4" id="KW-1003">Cell membrane</keyword>
<organism evidence="10 11">
    <name type="scientific">Pseudonocardia zijingensis</name>
    <dbReference type="NCBI Taxonomy" id="153376"/>
    <lineage>
        <taxon>Bacteria</taxon>
        <taxon>Bacillati</taxon>
        <taxon>Actinomycetota</taxon>
        <taxon>Actinomycetes</taxon>
        <taxon>Pseudonocardiales</taxon>
        <taxon>Pseudonocardiaceae</taxon>
        <taxon>Pseudonocardia</taxon>
    </lineage>
</organism>
<feature type="transmembrane region" description="Helical" evidence="8">
    <location>
        <begin position="256"/>
        <end position="276"/>
    </location>
</feature>
<reference evidence="10 11" key="1">
    <citation type="journal article" date="2019" name="Int. J. Syst. Evol. Microbiol.">
        <title>The Global Catalogue of Microorganisms (GCM) 10K type strain sequencing project: providing services to taxonomists for standard genome sequencing and annotation.</title>
        <authorList>
            <consortium name="The Broad Institute Genomics Platform"/>
            <consortium name="The Broad Institute Genome Sequencing Center for Infectious Disease"/>
            <person name="Wu L."/>
            <person name="Ma J."/>
        </authorList>
    </citation>
    <scope>NUCLEOTIDE SEQUENCE [LARGE SCALE GENOMIC DNA]</scope>
    <source>
        <strain evidence="10 11">JCM 11117</strain>
    </source>
</reference>
<evidence type="ECO:0000256" key="6">
    <source>
        <dbReference type="ARBA" id="ARBA00022989"/>
    </source>
</evidence>
<evidence type="ECO:0000256" key="1">
    <source>
        <dbReference type="ARBA" id="ARBA00004651"/>
    </source>
</evidence>
<feature type="transmembrane region" description="Helical" evidence="8">
    <location>
        <begin position="196"/>
        <end position="225"/>
    </location>
</feature>
<evidence type="ECO:0000256" key="3">
    <source>
        <dbReference type="ARBA" id="ARBA00022448"/>
    </source>
</evidence>
<evidence type="ECO:0000256" key="7">
    <source>
        <dbReference type="ARBA" id="ARBA00023136"/>
    </source>
</evidence>
<feature type="transmembrane region" description="Helical" evidence="8">
    <location>
        <begin position="21"/>
        <end position="48"/>
    </location>
</feature>
<comment type="subcellular location">
    <subcellularLocation>
        <location evidence="1 8">Cell membrane</location>
        <topology evidence="1 8">Multi-pass membrane protein</topology>
    </subcellularLocation>
</comment>
<comment type="similarity">
    <text evidence="2">Belongs to the binding-protein-dependent transport system permease family. CysTW subfamily.</text>
</comment>
<evidence type="ECO:0000313" key="10">
    <source>
        <dbReference type="EMBL" id="GAA0895720.1"/>
    </source>
</evidence>
<feature type="domain" description="ABC transmembrane type-1" evidence="9">
    <location>
        <begin position="69"/>
        <end position="273"/>
    </location>
</feature>